<evidence type="ECO:0000259" key="4">
    <source>
        <dbReference type="Pfam" id="PF13193"/>
    </source>
</evidence>
<dbReference type="InterPro" id="IPR042099">
    <property type="entry name" value="ANL_N_sf"/>
</dbReference>
<dbReference type="GO" id="GO:0003987">
    <property type="term" value="F:acetate-CoA ligase activity"/>
    <property type="evidence" value="ECO:0007669"/>
    <property type="project" value="UniProtKB-EC"/>
</dbReference>
<dbReference type="GO" id="GO:0006631">
    <property type="term" value="P:fatty acid metabolic process"/>
    <property type="evidence" value="ECO:0007669"/>
    <property type="project" value="TreeGrafter"/>
</dbReference>
<name>A0A5B9DGR8_9ARCH</name>
<keyword evidence="2" id="KW-0436">Ligase</keyword>
<dbReference type="Pfam" id="PF00501">
    <property type="entry name" value="AMP-binding"/>
    <property type="match status" value="1"/>
</dbReference>
<dbReference type="Proteomes" id="UP000321408">
    <property type="component" value="Chromosome"/>
</dbReference>
<dbReference type="AlphaFoldDB" id="A0A5B9DGR8"/>
<organism evidence="5 6">
    <name type="scientific">Promethearchaeum syntrophicum</name>
    <dbReference type="NCBI Taxonomy" id="2594042"/>
    <lineage>
        <taxon>Archaea</taxon>
        <taxon>Promethearchaeati</taxon>
        <taxon>Promethearchaeota</taxon>
        <taxon>Promethearchaeia</taxon>
        <taxon>Promethearchaeales</taxon>
        <taxon>Promethearchaeaceae</taxon>
        <taxon>Promethearchaeum</taxon>
    </lineage>
</organism>
<dbReference type="SUPFAM" id="SSF56801">
    <property type="entry name" value="Acetyl-CoA synthetase-like"/>
    <property type="match status" value="1"/>
</dbReference>
<evidence type="ECO:0000256" key="2">
    <source>
        <dbReference type="ARBA" id="ARBA00022598"/>
    </source>
</evidence>
<reference evidence="5 6" key="2">
    <citation type="journal article" date="2024" name="Int. J. Syst. Evol. Microbiol.">
        <title>Promethearchaeum syntrophicum gen. nov., sp. nov., an anaerobic, obligately syntrophic archaeon, the first isolate of the lineage 'Asgard' archaea, and proposal of the new archaeal phylum Promethearchaeota phyl. nov. and kingdom Promethearchaeati regn. nov.</title>
        <authorList>
            <person name="Imachi H."/>
            <person name="Nobu M.K."/>
            <person name="Kato S."/>
            <person name="Takaki Y."/>
            <person name="Miyazaki M."/>
            <person name="Miyata M."/>
            <person name="Ogawara M."/>
            <person name="Saito Y."/>
            <person name="Sakai S."/>
            <person name="Tahara Y.O."/>
            <person name="Takano Y."/>
            <person name="Tasumi E."/>
            <person name="Uematsu K."/>
            <person name="Yoshimura T."/>
            <person name="Itoh T."/>
            <person name="Ohkuma M."/>
            <person name="Takai K."/>
        </authorList>
    </citation>
    <scope>NUCLEOTIDE SEQUENCE [LARGE SCALE GENOMIC DNA]</scope>
    <source>
        <strain evidence="5 6">MK-D1</strain>
    </source>
</reference>
<dbReference type="InterPro" id="IPR000873">
    <property type="entry name" value="AMP-dep_synth/lig_dom"/>
</dbReference>
<evidence type="ECO:0000313" key="5">
    <source>
        <dbReference type="EMBL" id="QEE17940.1"/>
    </source>
</evidence>
<sequence length="585" mass="66111">MVIKPEYKNGVPMVTWKMYEEDYSDRHLVHEVIEKWAKEKPNEIAFYAVETNQEYTWKEFDENATCISLKLISMGIKKGDFIATSLPFLPEHIFLQYACFKIGAIHVPLDIRLKPTEVIRCLTLVKAKIYFHLGKTDFADFAALAEIVRDNLDFIKYFIQFSKPEELIEEIGTAKIISAWEFAKDAQNLALQIKNGEHKILLEEFEKLHKNIQETDGCQVIYTTGSTGYPKPALLSHQGITVQNLCLTLGFNMDENDIMLCNLPPSHVGGQAEQLMSPFFIGGKVVVMEIFKPDLSLESIQKYHVTIIGQIPALFNLEWRLPNYNTYNLSSLKFALYGGQSVGKPFLEKMKLMAPKFGSGMGLSELSGFCTYTPLDGTVEDILKGIGYAMPITPISIREPMKEDFTAGNEKLKGEIGEICFSGPQLFLGYVSDEENSSNTTSKDGWCYTGDLGSYDDEGLHFAGRSKLMIKPKGYNVYPPEVENFLMNELKDKVENIGVVGYEHEVFSEGIVAFLEKKKGENLTENEVNKAAKGLAAYKRPSLIVILEYNDLPLNRLEKTDYISLKNMAAQKIKELRKNGGWDKK</sequence>
<dbReference type="InterPro" id="IPR020845">
    <property type="entry name" value="AMP-binding_CS"/>
</dbReference>
<dbReference type="InterPro" id="IPR045851">
    <property type="entry name" value="AMP-bd_C_sf"/>
</dbReference>
<dbReference type="EMBL" id="CP042905">
    <property type="protein sequence ID" value="QEE17940.1"/>
    <property type="molecule type" value="Genomic_DNA"/>
</dbReference>
<dbReference type="OrthoDB" id="193284at2157"/>
<keyword evidence="6" id="KW-1185">Reference proteome</keyword>
<proteinExistence type="inferred from homology"/>
<feature type="domain" description="AMP-binding enzyme C-terminal" evidence="4">
    <location>
        <begin position="481"/>
        <end position="559"/>
    </location>
</feature>
<dbReference type="RefSeq" id="WP_147664818.1">
    <property type="nucleotide sequence ID" value="NZ_CP042905.2"/>
</dbReference>
<feature type="domain" description="AMP-dependent synthetase/ligase" evidence="3">
    <location>
        <begin position="34"/>
        <end position="430"/>
    </location>
</feature>
<dbReference type="PANTHER" id="PTHR43201:SF5">
    <property type="entry name" value="MEDIUM-CHAIN ACYL-COA LIGASE ACSF2, MITOCHONDRIAL"/>
    <property type="match status" value="1"/>
</dbReference>
<dbReference type="PANTHER" id="PTHR43201">
    <property type="entry name" value="ACYL-COA SYNTHETASE"/>
    <property type="match status" value="1"/>
</dbReference>
<dbReference type="Pfam" id="PF13193">
    <property type="entry name" value="AMP-binding_C"/>
    <property type="match status" value="1"/>
</dbReference>
<comment type="similarity">
    <text evidence="1">Belongs to the ATP-dependent AMP-binding enzyme family.</text>
</comment>
<dbReference type="InterPro" id="IPR025110">
    <property type="entry name" value="AMP-bd_C"/>
</dbReference>
<evidence type="ECO:0000256" key="1">
    <source>
        <dbReference type="ARBA" id="ARBA00006432"/>
    </source>
</evidence>
<reference evidence="5 6" key="1">
    <citation type="journal article" date="2020" name="Nature">
        <title>Isolation of an archaeon at the prokaryote-eukaryote interface.</title>
        <authorList>
            <person name="Imachi H."/>
            <person name="Nobu M.K."/>
            <person name="Nakahara N."/>
            <person name="Morono Y."/>
            <person name="Ogawara M."/>
            <person name="Takaki Y."/>
            <person name="Takano Y."/>
            <person name="Uematsu K."/>
            <person name="Ikuta T."/>
            <person name="Ito M."/>
            <person name="Matsui Y."/>
            <person name="Miyazaki M."/>
            <person name="Murata K."/>
            <person name="Saito Y."/>
            <person name="Sakai S."/>
            <person name="Song C."/>
            <person name="Tasumi E."/>
            <person name="Yamanaka Y."/>
            <person name="Yamaguchi T."/>
            <person name="Kamagata Y."/>
            <person name="Tamaki H."/>
            <person name="Takai K."/>
        </authorList>
    </citation>
    <scope>NUCLEOTIDE SEQUENCE [LARGE SCALE GENOMIC DNA]</scope>
    <source>
        <strain evidence="5 6">MK-D1</strain>
    </source>
</reference>
<evidence type="ECO:0000259" key="3">
    <source>
        <dbReference type="Pfam" id="PF00501"/>
    </source>
</evidence>
<dbReference type="KEGG" id="psyt:DSAG12_03778"/>
<dbReference type="GO" id="GO:0031956">
    <property type="term" value="F:medium-chain fatty acid-CoA ligase activity"/>
    <property type="evidence" value="ECO:0007669"/>
    <property type="project" value="TreeGrafter"/>
</dbReference>
<accession>A0A5B9DGR8</accession>
<dbReference type="Gene3D" id="3.30.300.30">
    <property type="match status" value="1"/>
</dbReference>
<evidence type="ECO:0000313" key="6">
    <source>
        <dbReference type="Proteomes" id="UP000321408"/>
    </source>
</evidence>
<gene>
    <name evidence="5" type="ORF">DSAG12_03778</name>
</gene>
<protein>
    <submittedName>
        <fullName evidence="5">Class I adenylate-forming enzyme family protein</fullName>
    </submittedName>
</protein>
<dbReference type="Gene3D" id="3.40.50.12780">
    <property type="entry name" value="N-terminal domain of ligase-like"/>
    <property type="match status" value="1"/>
</dbReference>
<dbReference type="GeneID" id="41331746"/>
<dbReference type="PROSITE" id="PS00455">
    <property type="entry name" value="AMP_BINDING"/>
    <property type="match status" value="1"/>
</dbReference>